<sequence length="133" mass="15140">GLYLLLQTYPYFRALYVIPVRRTKGLPTASFRFHLTMDTLAVQLYTSSLPRRVRDFHPLERAHGAQTKGAYEIFRMLPKMNLSKHKALLVILHAIEITDSIAIQIHVPTCIAPVKLFSNHITALTAFFYGNGN</sequence>
<accession>A0A0E2H5Z1</accession>
<evidence type="ECO:0000313" key="1">
    <source>
        <dbReference type="EMBL" id="ENZ10330.1"/>
    </source>
</evidence>
<name>A0A0E2H5Z1_9FIRM</name>
<feature type="non-terminal residue" evidence="1">
    <location>
        <position position="1"/>
    </location>
</feature>
<gene>
    <name evidence="1" type="ORF">HMPREF1090_04311</name>
</gene>
<dbReference type="EMBL" id="AGYR01000047">
    <property type="protein sequence ID" value="ENZ10330.1"/>
    <property type="molecule type" value="Genomic_DNA"/>
</dbReference>
<protein>
    <submittedName>
        <fullName evidence="1">Uncharacterized protein</fullName>
    </submittedName>
</protein>
<dbReference type="HOGENOM" id="CLU_1900562_0_0_9"/>
<dbReference type="AlphaFoldDB" id="A0A0E2H5Z1"/>
<proteinExistence type="predicted"/>
<reference evidence="1 2" key="1">
    <citation type="submission" date="2013-01" db="EMBL/GenBank/DDBJ databases">
        <title>The Genome Sequence of Clostridium clostridioforme 90A8.</title>
        <authorList>
            <consortium name="The Broad Institute Genome Sequencing Platform"/>
            <person name="Earl A."/>
            <person name="Ward D."/>
            <person name="Feldgarden M."/>
            <person name="Gevers D."/>
            <person name="Courvalin P."/>
            <person name="Lambert T."/>
            <person name="Walker B."/>
            <person name="Young S.K."/>
            <person name="Zeng Q."/>
            <person name="Gargeya S."/>
            <person name="Fitzgerald M."/>
            <person name="Haas B."/>
            <person name="Abouelleil A."/>
            <person name="Alvarado L."/>
            <person name="Arachchi H.M."/>
            <person name="Berlin A.M."/>
            <person name="Chapman S.B."/>
            <person name="Dewar J."/>
            <person name="Goldberg J."/>
            <person name="Griggs A."/>
            <person name="Gujja S."/>
            <person name="Hansen M."/>
            <person name="Howarth C."/>
            <person name="Imamovic A."/>
            <person name="Larimer J."/>
            <person name="McCowan C."/>
            <person name="Murphy C."/>
            <person name="Neiman D."/>
            <person name="Pearson M."/>
            <person name="Priest M."/>
            <person name="Roberts A."/>
            <person name="Saif S."/>
            <person name="Shea T."/>
            <person name="Sisk P."/>
            <person name="Sykes S."/>
            <person name="Wortman J."/>
            <person name="Nusbaum C."/>
            <person name="Birren B."/>
        </authorList>
    </citation>
    <scope>NUCLEOTIDE SEQUENCE [LARGE SCALE GENOMIC DNA]</scope>
    <source>
        <strain evidence="1 2">90A8</strain>
    </source>
</reference>
<dbReference type="Proteomes" id="UP000013085">
    <property type="component" value="Unassembled WGS sequence"/>
</dbReference>
<comment type="caution">
    <text evidence="1">The sequence shown here is derived from an EMBL/GenBank/DDBJ whole genome shotgun (WGS) entry which is preliminary data.</text>
</comment>
<evidence type="ECO:0000313" key="2">
    <source>
        <dbReference type="Proteomes" id="UP000013085"/>
    </source>
</evidence>
<organism evidence="1 2">
    <name type="scientific">[Clostridium] clostridioforme 90A8</name>
    <dbReference type="NCBI Taxonomy" id="999408"/>
    <lineage>
        <taxon>Bacteria</taxon>
        <taxon>Bacillati</taxon>
        <taxon>Bacillota</taxon>
        <taxon>Clostridia</taxon>
        <taxon>Lachnospirales</taxon>
        <taxon>Lachnospiraceae</taxon>
        <taxon>Enterocloster</taxon>
    </lineage>
</organism>